<protein>
    <submittedName>
        <fullName evidence="2">Uncharacterized protein</fullName>
    </submittedName>
</protein>
<name>A0A2W2BCI7_9BACT</name>
<dbReference type="RefSeq" id="WP_111000522.1">
    <property type="nucleotide sequence ID" value="NZ_QKTW01000025.1"/>
</dbReference>
<dbReference type="EMBL" id="QKTW01000025">
    <property type="protein sequence ID" value="PZF71376.1"/>
    <property type="molecule type" value="Genomic_DNA"/>
</dbReference>
<gene>
    <name evidence="2" type="ORF">DN068_18980</name>
</gene>
<organism evidence="2 3">
    <name type="scientific">Taibaiella soli</name>
    <dbReference type="NCBI Taxonomy" id="1649169"/>
    <lineage>
        <taxon>Bacteria</taxon>
        <taxon>Pseudomonadati</taxon>
        <taxon>Bacteroidota</taxon>
        <taxon>Chitinophagia</taxon>
        <taxon>Chitinophagales</taxon>
        <taxon>Chitinophagaceae</taxon>
        <taxon>Taibaiella</taxon>
    </lineage>
</organism>
<sequence>MRNIYAVFLIGALISGSITATAQNGDTPLKHSLTGLPDDQVTRQRANNPFPFITDKIDAKYDLYLDLTDTLVIHKYGPIFKRNKLAFTGDTWDEIIVQMMNNQDPNLAKSMVTMPADDGLFIGGGKRNSENILKQLLPILNNPSKLEDFLAHIDRSKLPE</sequence>
<accession>A0A2W2BCI7</accession>
<reference evidence="2 3" key="1">
    <citation type="submission" date="2018-06" db="EMBL/GenBank/DDBJ databases">
        <title>Mucibacter soli gen. nov., sp. nov., a new member of the family Chitinophagaceae producing mucin.</title>
        <authorList>
            <person name="Kim M.-K."/>
            <person name="Park S."/>
            <person name="Kim T.-S."/>
            <person name="Joung Y."/>
            <person name="Han J.-H."/>
            <person name="Kim S.B."/>
        </authorList>
    </citation>
    <scope>NUCLEOTIDE SEQUENCE [LARGE SCALE GENOMIC DNA]</scope>
    <source>
        <strain evidence="2 3">R1-15</strain>
    </source>
</reference>
<evidence type="ECO:0000256" key="1">
    <source>
        <dbReference type="SAM" id="SignalP"/>
    </source>
</evidence>
<proteinExistence type="predicted"/>
<dbReference type="OrthoDB" id="8657476at2"/>
<feature type="chain" id="PRO_5015860587" evidence="1">
    <location>
        <begin position="23"/>
        <end position="160"/>
    </location>
</feature>
<evidence type="ECO:0000313" key="3">
    <source>
        <dbReference type="Proteomes" id="UP000248745"/>
    </source>
</evidence>
<keyword evidence="1" id="KW-0732">Signal</keyword>
<dbReference type="Proteomes" id="UP000248745">
    <property type="component" value="Unassembled WGS sequence"/>
</dbReference>
<comment type="caution">
    <text evidence="2">The sequence shown here is derived from an EMBL/GenBank/DDBJ whole genome shotgun (WGS) entry which is preliminary data.</text>
</comment>
<dbReference type="AlphaFoldDB" id="A0A2W2BCI7"/>
<evidence type="ECO:0000313" key="2">
    <source>
        <dbReference type="EMBL" id="PZF71376.1"/>
    </source>
</evidence>
<keyword evidence="3" id="KW-1185">Reference proteome</keyword>
<feature type="signal peptide" evidence="1">
    <location>
        <begin position="1"/>
        <end position="22"/>
    </location>
</feature>